<comment type="catalytic activity">
    <reaction evidence="7">
        <text>hydrogencarbonate + H(+) = CO2 + H2O</text>
        <dbReference type="Rhea" id="RHEA:10748"/>
        <dbReference type="ChEBI" id="CHEBI:15377"/>
        <dbReference type="ChEBI" id="CHEBI:15378"/>
        <dbReference type="ChEBI" id="CHEBI:16526"/>
        <dbReference type="ChEBI" id="CHEBI:17544"/>
        <dbReference type="EC" id="4.2.1.1"/>
    </reaction>
</comment>
<dbReference type="EC" id="4.2.1.1" evidence="3"/>
<evidence type="ECO:0000256" key="3">
    <source>
        <dbReference type="ARBA" id="ARBA00012925"/>
    </source>
</evidence>
<feature type="signal peptide" evidence="8">
    <location>
        <begin position="1"/>
        <end position="22"/>
    </location>
</feature>
<dbReference type="Proteomes" id="UP001291687">
    <property type="component" value="Unassembled WGS sequence"/>
</dbReference>
<dbReference type="SUPFAM" id="SSF53056">
    <property type="entry name" value="beta-carbonic anhydrase, cab"/>
    <property type="match status" value="1"/>
</dbReference>
<evidence type="ECO:0000256" key="8">
    <source>
        <dbReference type="SAM" id="SignalP"/>
    </source>
</evidence>
<feature type="chain" id="PRO_5047534560" description="carbonic anhydrase" evidence="8">
    <location>
        <begin position="23"/>
        <end position="235"/>
    </location>
</feature>
<dbReference type="RefSeq" id="WP_322776606.1">
    <property type="nucleotide sequence ID" value="NZ_JARJFB010000038.1"/>
</dbReference>
<evidence type="ECO:0000313" key="10">
    <source>
        <dbReference type="Proteomes" id="UP001291687"/>
    </source>
</evidence>
<evidence type="ECO:0000313" key="9">
    <source>
        <dbReference type="EMBL" id="MEA0970705.1"/>
    </source>
</evidence>
<dbReference type="Gene3D" id="3.40.1050.10">
    <property type="entry name" value="Carbonic anhydrase"/>
    <property type="match status" value="1"/>
</dbReference>
<dbReference type="InterPro" id="IPR036874">
    <property type="entry name" value="Carbonic_anhydrase_sf"/>
</dbReference>
<dbReference type="SMART" id="SM00947">
    <property type="entry name" value="Pro_CA"/>
    <property type="match status" value="1"/>
</dbReference>
<evidence type="ECO:0000256" key="6">
    <source>
        <dbReference type="ARBA" id="ARBA00023239"/>
    </source>
</evidence>
<keyword evidence="6" id="KW-0456">Lyase</keyword>
<comment type="caution">
    <text evidence="9">The sequence shown here is derived from an EMBL/GenBank/DDBJ whole genome shotgun (WGS) entry which is preliminary data.</text>
</comment>
<evidence type="ECO:0000256" key="2">
    <source>
        <dbReference type="ARBA" id="ARBA00006217"/>
    </source>
</evidence>
<proteinExistence type="inferred from homology"/>
<evidence type="ECO:0000256" key="7">
    <source>
        <dbReference type="ARBA" id="ARBA00048348"/>
    </source>
</evidence>
<keyword evidence="10" id="KW-1185">Reference proteome</keyword>
<keyword evidence="4" id="KW-0479">Metal-binding</keyword>
<name>A0ABU5NC02_9RICK</name>
<protein>
    <recommendedName>
        <fullName evidence="3">carbonic anhydrase</fullName>
        <ecNumber evidence="3">4.2.1.1</ecNumber>
    </recommendedName>
</protein>
<evidence type="ECO:0000256" key="5">
    <source>
        <dbReference type="ARBA" id="ARBA00022833"/>
    </source>
</evidence>
<dbReference type="Pfam" id="PF00484">
    <property type="entry name" value="Pro_CA"/>
    <property type="match status" value="1"/>
</dbReference>
<dbReference type="PANTHER" id="PTHR11002:SF76">
    <property type="entry name" value="CARBONIC ANHYDRASE"/>
    <property type="match status" value="1"/>
</dbReference>
<evidence type="ECO:0000256" key="1">
    <source>
        <dbReference type="ARBA" id="ARBA00001947"/>
    </source>
</evidence>
<sequence>MHSLLKIKVIAVILLLSATCNASQIKLPTDKKLISFLNELFDNNAEFTKTHDTKFFDKFRNSQAPHLTIIKCSDSRVNLDAFDSTPDSDVFSIRNIGNQIVTTEGSVDYGVRVLKTPYLMVVGHSGCGAIEAAHKGVKTKIADIDRELSTIKLNNDKTLNDAILTNVHTQIDVAKKRYKSLVDSGKLTIIGAIYDFNNNFGLGDGKVILVNVNGIKDRELIRQTYSAKVKTLQAM</sequence>
<evidence type="ECO:0000256" key="4">
    <source>
        <dbReference type="ARBA" id="ARBA00022723"/>
    </source>
</evidence>
<keyword evidence="5" id="KW-0862">Zinc</keyword>
<reference evidence="9 10" key="1">
    <citation type="submission" date="2023-03" db="EMBL/GenBank/DDBJ databases">
        <title>Host association and intracellularity evolved multiple times independently in the Rickettsiales.</title>
        <authorList>
            <person name="Castelli M."/>
            <person name="Nardi T."/>
            <person name="Gammuto L."/>
            <person name="Bellinzona G."/>
            <person name="Sabaneyeva E."/>
            <person name="Potekhin A."/>
            <person name="Serra V."/>
            <person name="Petroni G."/>
            <person name="Sassera D."/>
        </authorList>
    </citation>
    <scope>NUCLEOTIDE SEQUENCE [LARGE SCALE GENOMIC DNA]</scope>
    <source>
        <strain evidence="9 10">Sr 2-6</strain>
    </source>
</reference>
<keyword evidence="8" id="KW-0732">Signal</keyword>
<dbReference type="EMBL" id="JARJFB010000038">
    <property type="protein sequence ID" value="MEA0970705.1"/>
    <property type="molecule type" value="Genomic_DNA"/>
</dbReference>
<comment type="cofactor">
    <cofactor evidence="1">
        <name>Zn(2+)</name>
        <dbReference type="ChEBI" id="CHEBI:29105"/>
    </cofactor>
</comment>
<dbReference type="InterPro" id="IPR001765">
    <property type="entry name" value="Carbonic_anhydrase"/>
</dbReference>
<gene>
    <name evidence="9" type="ORF">Megvenef_00673</name>
</gene>
<organism evidence="9 10">
    <name type="scientific">Candidatus Megaera venefica</name>
    <dbReference type="NCBI Taxonomy" id="2055910"/>
    <lineage>
        <taxon>Bacteria</taxon>
        <taxon>Pseudomonadati</taxon>
        <taxon>Pseudomonadota</taxon>
        <taxon>Alphaproteobacteria</taxon>
        <taxon>Rickettsiales</taxon>
        <taxon>Rickettsiaceae</taxon>
        <taxon>Candidatus Megaera</taxon>
    </lineage>
</organism>
<dbReference type="PANTHER" id="PTHR11002">
    <property type="entry name" value="CARBONIC ANHYDRASE"/>
    <property type="match status" value="1"/>
</dbReference>
<comment type="similarity">
    <text evidence="2">Belongs to the beta-class carbonic anhydrase family.</text>
</comment>
<accession>A0ABU5NC02</accession>